<dbReference type="EMBL" id="JABMKV010000003">
    <property type="protein sequence ID" value="NQX32870.1"/>
    <property type="molecule type" value="Genomic_DNA"/>
</dbReference>
<dbReference type="PROSITE" id="PS52016">
    <property type="entry name" value="TONB_DEPENDENT_REC_3"/>
    <property type="match status" value="1"/>
</dbReference>
<keyword evidence="8" id="KW-0732">Signal</keyword>
<dbReference type="InterPro" id="IPR023997">
    <property type="entry name" value="TonB-dep_OMP_SusC/RagA_CS"/>
</dbReference>
<dbReference type="SUPFAM" id="SSF49464">
    <property type="entry name" value="Carboxypeptidase regulatory domain-like"/>
    <property type="match status" value="1"/>
</dbReference>
<dbReference type="Pfam" id="PF13715">
    <property type="entry name" value="CarbopepD_reg_2"/>
    <property type="match status" value="1"/>
</dbReference>
<evidence type="ECO:0000259" key="9">
    <source>
        <dbReference type="Pfam" id="PF07715"/>
    </source>
</evidence>
<dbReference type="Gene3D" id="2.170.130.10">
    <property type="entry name" value="TonB-dependent receptor, plug domain"/>
    <property type="match status" value="1"/>
</dbReference>
<evidence type="ECO:0000256" key="4">
    <source>
        <dbReference type="ARBA" id="ARBA00022692"/>
    </source>
</evidence>
<dbReference type="InterPro" id="IPR041700">
    <property type="entry name" value="OMP_b-brl_3"/>
</dbReference>
<keyword evidence="2 7" id="KW-0813">Transport</keyword>
<evidence type="ECO:0000256" key="2">
    <source>
        <dbReference type="ARBA" id="ARBA00022448"/>
    </source>
</evidence>
<dbReference type="InterPro" id="IPR039426">
    <property type="entry name" value="TonB-dep_rcpt-like"/>
</dbReference>
<feature type="domain" description="TonB-dependent receptor plug" evidence="9">
    <location>
        <begin position="118"/>
        <end position="220"/>
    </location>
</feature>
<gene>
    <name evidence="11" type="ORF">HQN85_14105</name>
</gene>
<dbReference type="Gene3D" id="2.40.170.20">
    <property type="entry name" value="TonB-dependent receptor, beta-barrel domain"/>
    <property type="match status" value="1"/>
</dbReference>
<dbReference type="Pfam" id="PF14905">
    <property type="entry name" value="OMP_b-brl_3"/>
    <property type="match status" value="1"/>
</dbReference>
<evidence type="ECO:0000256" key="3">
    <source>
        <dbReference type="ARBA" id="ARBA00022452"/>
    </source>
</evidence>
<keyword evidence="3 7" id="KW-1134">Transmembrane beta strand</keyword>
<evidence type="ECO:0000256" key="8">
    <source>
        <dbReference type="SAM" id="SignalP"/>
    </source>
</evidence>
<dbReference type="RefSeq" id="WP_173273376.1">
    <property type="nucleotide sequence ID" value="NZ_JABMKV010000003.1"/>
</dbReference>
<name>A0ABX2DFP0_9SPHI</name>
<evidence type="ECO:0000256" key="1">
    <source>
        <dbReference type="ARBA" id="ARBA00004571"/>
    </source>
</evidence>
<feature type="signal peptide" evidence="8">
    <location>
        <begin position="1"/>
        <end position="20"/>
    </location>
</feature>
<comment type="subcellular location">
    <subcellularLocation>
        <location evidence="1 7">Cell outer membrane</location>
        <topology evidence="1 7">Multi-pass membrane protein</topology>
    </subcellularLocation>
</comment>
<comment type="caution">
    <text evidence="11">The sequence shown here is derived from an EMBL/GenBank/DDBJ whole genome shotgun (WGS) entry which is preliminary data.</text>
</comment>
<evidence type="ECO:0000256" key="7">
    <source>
        <dbReference type="PROSITE-ProRule" id="PRU01360"/>
    </source>
</evidence>
<dbReference type="NCBIfam" id="TIGR04057">
    <property type="entry name" value="SusC_RagA_signa"/>
    <property type="match status" value="1"/>
</dbReference>
<evidence type="ECO:0000313" key="12">
    <source>
        <dbReference type="Proteomes" id="UP000762110"/>
    </source>
</evidence>
<evidence type="ECO:0000256" key="6">
    <source>
        <dbReference type="ARBA" id="ARBA00023237"/>
    </source>
</evidence>
<proteinExistence type="inferred from homology"/>
<sequence length="1056" mass="115471">MKKLVLSLFILLTVTVSAFAQERTVSGTIRSSEDGLPIPGVSVRVKEISGSGVTTGADGKFTIKVAANGKTLVVSSIAFVTKEIAITSNVINVTLEGDSKALAEVIVTGIGGSREGKSIGYSATQIKAADLTVARNTDISTALTGKVSGVQLNGSPSSTFDNASIIVRGINGFSVGSPLFILDGTPTIQENVNMDNVESVTVLKGAAATAIYGQRAYNGVVVITSKKGVKGQKPSIEFSSTYSMDKTSILPDYQNEYGGGYTADWIKFVYNPAIHPASWAAFNGQNMLDYGADSSFGPKIDGTQYRSWSSWYPERANFGKTEAITAHPDNVKDFLQTGGNFINNLAFATAGENSAIRIGYTNQNRTLVQINSKQIKNTINAAGSIDFNDHFSASTDIQFMKEYRKGQPYETYRNDGLNIVQGFNQWFQRQLDMNELKEFQTTAAGTPTSWNIGNPNGTGNIASITHPQYWDNPFWVAKSNYQTYSRNRIVGNVSLKYKINSAFAINGAVRTDINNGQSDERMATGGLQLDYYKINQFINNEFNYEANATYKKVFGDFSVDALLGVNLRQNHNEGLNMSTEGGLTFPNYFNIAASLSRPTTTNTVYEKMVRSALGKVSLGYKGFLYVDVTGRNDWSSVFAPDLNSYFYPSVSGSFIASEFFPASWKNTFSFAKIRASYARVGNDLDPYQLDPAYNRNNPYGTNASLNIGDQLRDGRIRPALTGTFEVGTELKFFKDRLSFDFAYYKSTNEDQILNVTVNNATGYSTSLINAGKLTNRGFELSMNVTPIASKNVTWNLTANLGYTKTIVNKITDNQQNAIYQTSTFFGNTLNLREGKEWGYVLGRKFNRDANGNVIISASGFPTFTTNQEIGYARPKYSGGGYSSLRVFNFDLGLSFDWQKGGLFNSTTRAFNMGSGLSQETVGLNDKGIDWRLSPSVGGGYKFAGVLANGTPNTKYVEASDAFYTGMQNGAGEMFMINASYFKLREVRLGYSIPQSFLSKIKGVKGANVAFTVSNAWLISAPGKKYGVDPSEIENFWQEGGQLPASRSYGINLRLTF</sequence>
<keyword evidence="6 7" id="KW-0998">Cell outer membrane</keyword>
<dbReference type="InterPro" id="IPR012910">
    <property type="entry name" value="Plug_dom"/>
</dbReference>
<dbReference type="Gene3D" id="2.60.40.1120">
    <property type="entry name" value="Carboxypeptidase-like, regulatory domain"/>
    <property type="match status" value="1"/>
</dbReference>
<keyword evidence="4 7" id="KW-0812">Transmembrane</keyword>
<comment type="similarity">
    <text evidence="7">Belongs to the TonB-dependent receptor family.</text>
</comment>
<dbReference type="InterPro" id="IPR037066">
    <property type="entry name" value="Plug_dom_sf"/>
</dbReference>
<dbReference type="Pfam" id="PF07715">
    <property type="entry name" value="Plug"/>
    <property type="match status" value="1"/>
</dbReference>
<dbReference type="Proteomes" id="UP000762110">
    <property type="component" value="Unassembled WGS sequence"/>
</dbReference>
<evidence type="ECO:0000256" key="5">
    <source>
        <dbReference type="ARBA" id="ARBA00023136"/>
    </source>
</evidence>
<dbReference type="NCBIfam" id="TIGR04056">
    <property type="entry name" value="OMP_RagA_SusC"/>
    <property type="match status" value="1"/>
</dbReference>
<evidence type="ECO:0000313" key="11">
    <source>
        <dbReference type="EMBL" id="NQX32870.1"/>
    </source>
</evidence>
<dbReference type="InterPro" id="IPR036942">
    <property type="entry name" value="Beta-barrel_TonB_sf"/>
</dbReference>
<keyword evidence="12" id="KW-1185">Reference proteome</keyword>
<dbReference type="InterPro" id="IPR023996">
    <property type="entry name" value="TonB-dep_OMP_SusC/RagA"/>
</dbReference>
<accession>A0ABX2DFP0</accession>
<evidence type="ECO:0000259" key="10">
    <source>
        <dbReference type="Pfam" id="PF14905"/>
    </source>
</evidence>
<dbReference type="SUPFAM" id="SSF56935">
    <property type="entry name" value="Porins"/>
    <property type="match status" value="1"/>
</dbReference>
<reference evidence="11 12" key="1">
    <citation type="submission" date="2020-05" db="EMBL/GenBank/DDBJ databases">
        <title>Description of Pedobacter foliorum sp. nov.</title>
        <authorList>
            <person name="Qi S."/>
            <person name="Carlier A."/>
            <person name="Cnockaert M."/>
            <person name="Vandamme P."/>
        </authorList>
    </citation>
    <scope>NUCLEOTIDE SEQUENCE [LARGE SCALE GENOMIC DNA]</scope>
    <source>
        <strain evidence="11 12">LMG 31300</strain>
    </source>
</reference>
<keyword evidence="5 7" id="KW-0472">Membrane</keyword>
<feature type="domain" description="Outer membrane protein beta-barrel" evidence="10">
    <location>
        <begin position="715"/>
        <end position="852"/>
    </location>
</feature>
<feature type="chain" id="PRO_5045107123" evidence="8">
    <location>
        <begin position="21"/>
        <end position="1056"/>
    </location>
</feature>
<organism evidence="11 12">
    <name type="scientific">Pedobacter boryungensis</name>
    <dbReference type="NCBI Taxonomy" id="869962"/>
    <lineage>
        <taxon>Bacteria</taxon>
        <taxon>Pseudomonadati</taxon>
        <taxon>Bacteroidota</taxon>
        <taxon>Sphingobacteriia</taxon>
        <taxon>Sphingobacteriales</taxon>
        <taxon>Sphingobacteriaceae</taxon>
        <taxon>Pedobacter</taxon>
    </lineage>
</organism>
<dbReference type="InterPro" id="IPR008969">
    <property type="entry name" value="CarboxyPept-like_regulatory"/>
</dbReference>
<protein>
    <submittedName>
        <fullName evidence="11">SusC/RagA family TonB-linked outer membrane protein</fullName>
    </submittedName>
</protein>